<dbReference type="SUPFAM" id="SSF54928">
    <property type="entry name" value="RNA-binding domain, RBD"/>
    <property type="match status" value="1"/>
</dbReference>
<organism evidence="6">
    <name type="scientific">Epinephelus coioides</name>
    <name type="common">Orange-spotted grouper</name>
    <name type="synonym">Epinephelus nebulosus</name>
    <dbReference type="NCBI Taxonomy" id="94232"/>
    <lineage>
        <taxon>Eukaryota</taxon>
        <taxon>Metazoa</taxon>
        <taxon>Chordata</taxon>
        <taxon>Craniata</taxon>
        <taxon>Vertebrata</taxon>
        <taxon>Euteleostomi</taxon>
        <taxon>Actinopterygii</taxon>
        <taxon>Neopterygii</taxon>
        <taxon>Teleostei</taxon>
        <taxon>Neoteleostei</taxon>
        <taxon>Acanthomorphata</taxon>
        <taxon>Eupercaria</taxon>
        <taxon>Perciformes</taxon>
        <taxon>Serranoidei</taxon>
        <taxon>Serranidae</taxon>
        <taxon>Epinephelinae</taxon>
        <taxon>Epinephelini</taxon>
        <taxon>Epinephelus</taxon>
    </lineage>
</organism>
<dbReference type="SMART" id="SM00360">
    <property type="entry name" value="RRM"/>
    <property type="match status" value="1"/>
</dbReference>
<dbReference type="InterPro" id="IPR012677">
    <property type="entry name" value="Nucleotide-bd_a/b_plait_sf"/>
</dbReference>
<feature type="region of interest" description="Disordered" evidence="3">
    <location>
        <begin position="217"/>
        <end position="298"/>
    </location>
</feature>
<dbReference type="Pfam" id="PF00076">
    <property type="entry name" value="RRM_1"/>
    <property type="match status" value="1"/>
</dbReference>
<evidence type="ECO:0000256" key="2">
    <source>
        <dbReference type="PROSITE-ProRule" id="PRU00176"/>
    </source>
</evidence>
<dbReference type="InterPro" id="IPR035979">
    <property type="entry name" value="RBD_domain_sf"/>
</dbReference>
<feature type="domain" description="RRM" evidence="4">
    <location>
        <begin position="53"/>
        <end position="131"/>
    </location>
</feature>
<dbReference type="EMBL" id="KX881943">
    <property type="protein sequence ID" value="ARQ20732.1"/>
    <property type="molecule type" value="mRNA"/>
</dbReference>
<evidence type="ECO:0000256" key="1">
    <source>
        <dbReference type="ARBA" id="ARBA00022884"/>
    </source>
</evidence>
<keyword evidence="1 2" id="KW-0694">RNA-binding</keyword>
<evidence type="ECO:0000259" key="4">
    <source>
        <dbReference type="PROSITE" id="PS50102"/>
    </source>
</evidence>
<evidence type="ECO:0000259" key="5">
    <source>
        <dbReference type="PROSITE" id="PS50137"/>
    </source>
</evidence>
<feature type="domain" description="DRBM" evidence="5">
    <location>
        <begin position="302"/>
        <end position="382"/>
    </location>
</feature>
<accession>A0A1X9QDS6</accession>
<proteinExistence type="evidence at transcript level"/>
<reference evidence="6" key="1">
    <citation type="journal article" date="2017" name="Int. J. Mol. Sci.">
        <title>Divergent Expression Patterns and Function Implications of Four nanos Genes in a Hermaphroditic Fish, Epinephelus coioides.</title>
        <authorList>
            <person name="Sun Z.H."/>
            <person name="Wang Y."/>
            <person name="Lu W.J."/>
            <person name="Li Z."/>
            <person name="Liu X.C."/>
            <person name="Li S.S."/>
            <person name="Zhou L."/>
            <person name="Gui J.F."/>
        </authorList>
    </citation>
    <scope>NUCLEOTIDE SEQUENCE</scope>
    <source>
        <tissue evidence="6">Ovary</tissue>
    </source>
</reference>
<feature type="compositionally biased region" description="Low complexity" evidence="3">
    <location>
        <begin position="269"/>
        <end position="292"/>
    </location>
</feature>
<dbReference type="PROSITE" id="PS50137">
    <property type="entry name" value="DS_RBD"/>
    <property type="match status" value="1"/>
</dbReference>
<gene>
    <name evidence="6" type="primary">dnd</name>
</gene>
<dbReference type="Gene3D" id="3.30.70.330">
    <property type="match status" value="1"/>
</dbReference>
<dbReference type="Pfam" id="PF14709">
    <property type="entry name" value="DND1_DSRM"/>
    <property type="match status" value="1"/>
</dbReference>
<protein>
    <submittedName>
        <fullName evidence="6">Dead end</fullName>
    </submittedName>
</protein>
<sequence length="387" mass="42230">MEDKQSQVLNIERVKALEAWLKATNIKLTQVNGQRKYGGPPEVWDGPTPGARCEVFISQIPRDTYEDQLIPLFSSVGPLWEFRLMMNFSGQNRGFAYGKYGSPAVATEAIRVLHGHVLEPGLSLSVRRSTEKRHLCIGDLPASTRQEDLLQALRVLTEGVERVSLKAGPGIQGVSAIIAFSSHYAASMAKKMLVEAFRKQFALDISIEWKTTVKPIHEDPLSSNKPLKSPLPTPLQPPRHTLNSRQPSAPPSRQACPPSAPQGFCRAVGGPTTPQQPPHSTSSTSSSSHQGHLASTASSLSSPVMLLRRLCEASGFGQPLYELQPCHAGPDGFLYFTYKVHIPGRTSAFKGMVMILPGNGANNILDDAQRAAAQQILQNMYNNQLAH</sequence>
<evidence type="ECO:0000256" key="3">
    <source>
        <dbReference type="SAM" id="MobiDB-lite"/>
    </source>
</evidence>
<dbReference type="SUPFAM" id="SSF54768">
    <property type="entry name" value="dsRNA-binding domain-like"/>
    <property type="match status" value="1"/>
</dbReference>
<dbReference type="AlphaFoldDB" id="A0A1X9QDS6"/>
<dbReference type="GO" id="GO:0003723">
    <property type="term" value="F:RNA binding"/>
    <property type="evidence" value="ECO:0007669"/>
    <property type="project" value="UniProtKB-UniRule"/>
</dbReference>
<evidence type="ECO:0000313" key="6">
    <source>
        <dbReference type="EMBL" id="ARQ20732.1"/>
    </source>
</evidence>
<dbReference type="PROSITE" id="PS50102">
    <property type="entry name" value="RRM"/>
    <property type="match status" value="1"/>
</dbReference>
<name>A0A1X9QDS6_EPICO</name>
<dbReference type="PANTHER" id="PTHR21245">
    <property type="entry name" value="HETEROGENEOUS NUCLEAR RIBONUCLEOPROTEIN"/>
    <property type="match status" value="1"/>
</dbReference>
<dbReference type="InterPro" id="IPR014720">
    <property type="entry name" value="dsRBD_dom"/>
</dbReference>
<dbReference type="InterPro" id="IPR000504">
    <property type="entry name" value="RRM_dom"/>
</dbReference>